<gene>
    <name evidence="1" type="ORF">IMCC3088_314</name>
</gene>
<dbReference type="AlphaFoldDB" id="F3L5N4"/>
<organism evidence="1 2">
    <name type="scientific">Aequoribacter fuscus</name>
    <dbReference type="NCBI Taxonomy" id="2518989"/>
    <lineage>
        <taxon>Bacteria</taxon>
        <taxon>Pseudomonadati</taxon>
        <taxon>Pseudomonadota</taxon>
        <taxon>Gammaproteobacteria</taxon>
        <taxon>Cellvibrionales</taxon>
        <taxon>Halieaceae</taxon>
        <taxon>Aequoribacter</taxon>
    </lineage>
</organism>
<evidence type="ECO:0000313" key="1">
    <source>
        <dbReference type="EMBL" id="EGG28359.1"/>
    </source>
</evidence>
<reference evidence="1 2" key="1">
    <citation type="journal article" date="2011" name="J. Bacteriol.">
        <title>Genome sequence of strain IMCC3088, a proteorhodopsin-containing marine bacterium belonging to the OM60/NOR5 clade.</title>
        <authorList>
            <person name="Jang Y."/>
            <person name="Oh H.M."/>
            <person name="Kang I."/>
            <person name="Lee K."/>
            <person name="Yang S.J."/>
            <person name="Cho J.C."/>
        </authorList>
    </citation>
    <scope>NUCLEOTIDE SEQUENCE [LARGE SCALE GENOMIC DNA]</scope>
    <source>
        <strain evidence="1 2">IMCC3088</strain>
    </source>
</reference>
<accession>F3L5N4</accession>
<dbReference type="EMBL" id="AEIG01000120">
    <property type="protein sequence ID" value="EGG28359.1"/>
    <property type="molecule type" value="Genomic_DNA"/>
</dbReference>
<protein>
    <submittedName>
        <fullName evidence="1">Uncharacterized protein</fullName>
    </submittedName>
</protein>
<comment type="caution">
    <text evidence="1">The sequence shown here is derived from an EMBL/GenBank/DDBJ whole genome shotgun (WGS) entry which is preliminary data.</text>
</comment>
<proteinExistence type="predicted"/>
<name>F3L5N4_9GAMM</name>
<evidence type="ECO:0000313" key="2">
    <source>
        <dbReference type="Proteomes" id="UP000005615"/>
    </source>
</evidence>
<sequence>MASRSIYSQKEILSIALHFRAEKAFKKDFRFTQESAFNKMKNKSLLTAPA</sequence>
<dbReference type="Proteomes" id="UP000005615">
    <property type="component" value="Unassembled WGS sequence"/>
</dbReference>
<keyword evidence="2" id="KW-1185">Reference proteome</keyword>